<evidence type="ECO:0000256" key="4">
    <source>
        <dbReference type="ARBA" id="ARBA00022842"/>
    </source>
</evidence>
<dbReference type="GO" id="GO:0008253">
    <property type="term" value="F:5'-nucleotidase activity"/>
    <property type="evidence" value="ECO:0007669"/>
    <property type="project" value="TreeGrafter"/>
</dbReference>
<dbReference type="GO" id="GO:0046872">
    <property type="term" value="F:metal ion binding"/>
    <property type="evidence" value="ECO:0007669"/>
    <property type="project" value="UniProtKB-KW"/>
</dbReference>
<keyword evidence="3" id="KW-0378">Hydrolase</keyword>
<sequence length="348" mass="40445">MATIRGAILGQDYRHLHYVKLQAQAVNYTQSILSILTFTVNLQTITLNYICYPLLLSFVYDPMFPIRGLVFDTLYGNQLKVDTCGNILVYTVSTLKGGYYVKSTFSSFISCYYVIPSLNTCLDLPETYHPFTYLVDFFSNCSIYSSCETGFKDGDLFMSYKICCQRSKASSSPDDYKYTEKMMTYIFDFPSLEGTVLRQVDTTSGRLKITPARHCLLWRFILCVTMGFKGKDTSLYWRPHFGDNLKSKKRRGWRTFLVMPEPAQELLVWTNKSSKLYMKTADVLMSHKSTVEHTHINIMDNNESPLATRNRHKQDLREECKQHLLTCSIIKMQPPHFFFFHDDEEEED</sequence>
<keyword evidence="2" id="KW-0479">Metal-binding</keyword>
<dbReference type="InterPro" id="IPR036412">
    <property type="entry name" value="HAD-like_sf"/>
</dbReference>
<keyword evidence="6" id="KW-1185">Reference proteome</keyword>
<reference evidence="5" key="2">
    <citation type="submission" date="2025-09" db="UniProtKB">
        <authorList>
            <consortium name="Ensembl"/>
        </authorList>
    </citation>
    <scope>IDENTIFICATION</scope>
</reference>
<dbReference type="PANTHER" id="PTHR12103:SF15">
    <property type="entry name" value="CYTOSOLIC PURINE 5'-NUCLEOTIDASE"/>
    <property type="match status" value="1"/>
</dbReference>
<evidence type="ECO:0000256" key="1">
    <source>
        <dbReference type="ARBA" id="ARBA00009589"/>
    </source>
</evidence>
<dbReference type="Gene3D" id="3.40.50.1000">
    <property type="entry name" value="HAD superfamily/HAD-like"/>
    <property type="match status" value="1"/>
</dbReference>
<evidence type="ECO:0000313" key="5">
    <source>
        <dbReference type="Ensembl" id="ENSNMLP00000027793.1"/>
    </source>
</evidence>
<reference evidence="5" key="1">
    <citation type="submission" date="2025-08" db="UniProtKB">
        <authorList>
            <consortium name="Ensembl"/>
        </authorList>
    </citation>
    <scope>IDENTIFICATION</scope>
</reference>
<dbReference type="Ensembl" id="ENSNMLT00000031047.1">
    <property type="protein sequence ID" value="ENSNMLP00000027793.1"/>
    <property type="gene ID" value="ENSNMLG00000017709.1"/>
</dbReference>
<evidence type="ECO:0000256" key="2">
    <source>
        <dbReference type="ARBA" id="ARBA00022723"/>
    </source>
</evidence>
<dbReference type="PANTHER" id="PTHR12103">
    <property type="entry name" value="5'-NUCLEOTIDASE DOMAIN-CONTAINING"/>
    <property type="match status" value="1"/>
</dbReference>
<proteinExistence type="inferred from homology"/>
<dbReference type="InterPro" id="IPR023214">
    <property type="entry name" value="HAD_sf"/>
</dbReference>
<protein>
    <submittedName>
        <fullName evidence="5">5'-nucleotidase, cytosolic IIa</fullName>
    </submittedName>
</protein>
<dbReference type="SUPFAM" id="SSF56784">
    <property type="entry name" value="HAD-like"/>
    <property type="match status" value="1"/>
</dbReference>
<comment type="similarity">
    <text evidence="1">Belongs to the 5'(3')-deoxyribonucleotidase family.</text>
</comment>
<dbReference type="InterPro" id="IPR008380">
    <property type="entry name" value="HAD-SF_hydro_IG_5-nucl"/>
</dbReference>
<dbReference type="AlphaFoldDB" id="A0A8C6U0F1"/>
<accession>A0A8C6U0F1</accession>
<dbReference type="Pfam" id="PF05761">
    <property type="entry name" value="5_nucleotid"/>
    <property type="match status" value="2"/>
</dbReference>
<keyword evidence="4" id="KW-0460">Magnesium</keyword>
<organism evidence="5 6">
    <name type="scientific">Neogobius melanostomus</name>
    <name type="common">round goby</name>
    <dbReference type="NCBI Taxonomy" id="47308"/>
    <lineage>
        <taxon>Eukaryota</taxon>
        <taxon>Metazoa</taxon>
        <taxon>Chordata</taxon>
        <taxon>Craniata</taxon>
        <taxon>Vertebrata</taxon>
        <taxon>Euteleostomi</taxon>
        <taxon>Actinopterygii</taxon>
        <taxon>Neopterygii</taxon>
        <taxon>Teleostei</taxon>
        <taxon>Neoteleostei</taxon>
        <taxon>Acanthomorphata</taxon>
        <taxon>Gobiaria</taxon>
        <taxon>Gobiiformes</taxon>
        <taxon>Gobioidei</taxon>
        <taxon>Gobiidae</taxon>
        <taxon>Benthophilinae</taxon>
        <taxon>Neogobiini</taxon>
        <taxon>Neogobius</taxon>
    </lineage>
</organism>
<name>A0A8C6U0F1_9GOBI</name>
<evidence type="ECO:0000256" key="3">
    <source>
        <dbReference type="ARBA" id="ARBA00022801"/>
    </source>
</evidence>
<evidence type="ECO:0000313" key="6">
    <source>
        <dbReference type="Proteomes" id="UP000694523"/>
    </source>
</evidence>
<dbReference type="Proteomes" id="UP000694523">
    <property type="component" value="Unplaced"/>
</dbReference>